<dbReference type="EMBL" id="RKMG01000006">
    <property type="protein sequence ID" value="RPA60979.1"/>
    <property type="molecule type" value="Genomic_DNA"/>
</dbReference>
<dbReference type="OrthoDB" id="9774290at2"/>
<dbReference type="Pfam" id="PF02595">
    <property type="entry name" value="Gly_kinase"/>
    <property type="match status" value="1"/>
</dbReference>
<dbReference type="Gene3D" id="3.90.1510.10">
    <property type="entry name" value="Glycerate kinase, domain 2"/>
    <property type="match status" value="1"/>
</dbReference>
<dbReference type="PIRSF" id="PIRSF006078">
    <property type="entry name" value="GlxK"/>
    <property type="match status" value="1"/>
</dbReference>
<sequence length="378" mass="39155">MPLKFVLAPDSFKESCTALEACQAMAAGITRVFPDAEIVEVPMADGGEGTTQALVDATGGHMVKKEVTGPLGNPVVADLGILGDGQTAVIEMASASGIHLVKKEERNPLVTSTYGTGQLIKACLDNGIKKIILGIGGSATNDGGSGMARALGIRFLDADGKDIPEGGGHLDKLASIDLSGVHPGLADCEIAIASDVSNPLCGENGAAAVFGPQKGATPEMVAKLDKNLQHYDKIIQRDVHKSVGQIPGSGAAGGLGAGLLVFTNSHLETGIDLVIAYTGLKEKLQGADYCFTGEGQIDFQTKFGKTPYGVMKTAKAVDQNIKVVAIAGSIGENIEVLCEEDFDGVFGTIPQASDLQTLLAHGKENIQRTTESICRLIK</sequence>
<evidence type="ECO:0000256" key="2">
    <source>
        <dbReference type="ARBA" id="ARBA00022679"/>
    </source>
</evidence>
<keyword evidence="2 4" id="KW-0808">Transferase</keyword>
<reference evidence="5 6" key="1">
    <citation type="submission" date="2018-11" db="EMBL/GenBank/DDBJ databases">
        <title>Aerococcus sp. SJQ22, whole genome shotgun sequence.</title>
        <authorList>
            <person name="Sun L."/>
            <person name="Gao X."/>
            <person name="Chen W."/>
            <person name="Huang K."/>
        </authorList>
    </citation>
    <scope>NUCLEOTIDE SEQUENCE [LARGE SCALE GENOMIC DNA]</scope>
    <source>
        <strain evidence="5 6">SJQ22</strain>
    </source>
</reference>
<dbReference type="SUPFAM" id="SSF110738">
    <property type="entry name" value="Glycerate kinase I"/>
    <property type="match status" value="1"/>
</dbReference>
<keyword evidence="6" id="KW-1185">Reference proteome</keyword>
<comment type="caution">
    <text evidence="5">The sequence shown here is derived from an EMBL/GenBank/DDBJ whole genome shotgun (WGS) entry which is preliminary data.</text>
</comment>
<evidence type="ECO:0000256" key="3">
    <source>
        <dbReference type="ARBA" id="ARBA00022777"/>
    </source>
</evidence>
<comment type="similarity">
    <text evidence="1 4">Belongs to the glycerate kinase type-1 family.</text>
</comment>
<keyword evidence="3 4" id="KW-0418">Kinase</keyword>
<dbReference type="PANTHER" id="PTHR21599">
    <property type="entry name" value="GLYCERATE KINASE"/>
    <property type="match status" value="1"/>
</dbReference>
<accession>A0A3N4GDW8</accession>
<proteinExistence type="inferred from homology"/>
<dbReference type="InterPro" id="IPR018197">
    <property type="entry name" value="Glycerate_kinase_RE-like"/>
</dbReference>
<dbReference type="GO" id="GO:0008887">
    <property type="term" value="F:glycerate kinase activity"/>
    <property type="evidence" value="ECO:0007669"/>
    <property type="project" value="UniProtKB-UniRule"/>
</dbReference>
<evidence type="ECO:0000313" key="6">
    <source>
        <dbReference type="Proteomes" id="UP000273977"/>
    </source>
</evidence>
<dbReference type="PANTHER" id="PTHR21599:SF0">
    <property type="entry name" value="GLYCERATE KINASE"/>
    <property type="match status" value="1"/>
</dbReference>
<gene>
    <name evidence="5" type="ORF">EF384_02895</name>
</gene>
<dbReference type="InterPro" id="IPR036129">
    <property type="entry name" value="Glycerate_kinase_sf"/>
</dbReference>
<dbReference type="Gene3D" id="3.40.50.10350">
    <property type="entry name" value="Glycerate kinase, domain 1"/>
    <property type="match status" value="1"/>
</dbReference>
<name>A0A3N4GDW8_9LACT</name>
<dbReference type="AlphaFoldDB" id="A0A3N4GDW8"/>
<protein>
    <submittedName>
        <fullName evidence="5">Glycerate kinase</fullName>
    </submittedName>
</protein>
<dbReference type="GO" id="GO:0031388">
    <property type="term" value="P:organic acid phosphorylation"/>
    <property type="evidence" value="ECO:0007669"/>
    <property type="project" value="UniProtKB-UniRule"/>
</dbReference>
<dbReference type="Proteomes" id="UP000273977">
    <property type="component" value="Unassembled WGS sequence"/>
</dbReference>
<dbReference type="RefSeq" id="WP_123779493.1">
    <property type="nucleotide sequence ID" value="NZ_RKMG01000006.1"/>
</dbReference>
<dbReference type="NCBIfam" id="TIGR00045">
    <property type="entry name" value="glycerate kinase"/>
    <property type="match status" value="1"/>
</dbReference>
<dbReference type="InterPro" id="IPR018193">
    <property type="entry name" value="Glyc_kinase_flavodox-like_fold"/>
</dbReference>
<evidence type="ECO:0000256" key="4">
    <source>
        <dbReference type="PIRNR" id="PIRNR006078"/>
    </source>
</evidence>
<evidence type="ECO:0000256" key="1">
    <source>
        <dbReference type="ARBA" id="ARBA00006284"/>
    </source>
</evidence>
<organism evidence="5 6">
    <name type="scientific">Aerococcus agrisoli</name>
    <dbReference type="NCBI Taxonomy" id="2487350"/>
    <lineage>
        <taxon>Bacteria</taxon>
        <taxon>Bacillati</taxon>
        <taxon>Bacillota</taxon>
        <taxon>Bacilli</taxon>
        <taxon>Lactobacillales</taxon>
        <taxon>Aerococcaceae</taxon>
        <taxon>Aerococcus</taxon>
    </lineage>
</organism>
<evidence type="ECO:0000313" key="5">
    <source>
        <dbReference type="EMBL" id="RPA60979.1"/>
    </source>
</evidence>
<dbReference type="InterPro" id="IPR004381">
    <property type="entry name" value="Glycerate_kinase"/>
</dbReference>